<feature type="transmembrane region" description="Helical" evidence="1">
    <location>
        <begin position="177"/>
        <end position="192"/>
    </location>
</feature>
<protein>
    <submittedName>
        <fullName evidence="2">Uncharacterized protein</fullName>
    </submittedName>
</protein>
<feature type="transmembrane region" description="Helical" evidence="1">
    <location>
        <begin position="153"/>
        <end position="171"/>
    </location>
</feature>
<gene>
    <name evidence="2" type="ORF">K040078D81_41640</name>
</gene>
<dbReference type="EMBL" id="BAABYW010000001">
    <property type="protein sequence ID" value="GAA6410047.1"/>
    <property type="molecule type" value="Genomic_DNA"/>
</dbReference>
<keyword evidence="3" id="KW-1185">Reference proteome</keyword>
<name>A0ABQ0BF21_9FIRM</name>
<evidence type="ECO:0000313" key="2">
    <source>
        <dbReference type="EMBL" id="GAA6410047.1"/>
    </source>
</evidence>
<feature type="transmembrane region" description="Helical" evidence="1">
    <location>
        <begin position="19"/>
        <end position="37"/>
    </location>
</feature>
<dbReference type="RefSeq" id="WP_390408160.1">
    <property type="nucleotide sequence ID" value="NZ_BAABYW010000001.1"/>
</dbReference>
<sequence length="201" mass="23020">MDAQAFWNVIGNYNEQTKIIQIGMFIFVIFAIVLSYIQKVNWAAKFALGIANLFIGVVFFAWYGTEPIQKFFALPLYLFCGILFLYESWHNKNDLLEKPTFFQSLLIVLYLLYPFISIVLGNSFPQMVTYIMPCPIVSLSITVYAGYRRKNKLLLILLTVWGLTGIKSIIFSAYEDMILLICGFYGIALLVGEKSNLKANR</sequence>
<proteinExistence type="predicted"/>
<feature type="transmembrane region" description="Helical" evidence="1">
    <location>
        <begin position="71"/>
        <end position="89"/>
    </location>
</feature>
<dbReference type="Pfam" id="PF19540">
    <property type="entry name" value="DUF6064"/>
    <property type="match status" value="1"/>
</dbReference>
<keyword evidence="1" id="KW-0472">Membrane</keyword>
<organism evidence="2 3">
    <name type="scientific">Blautia hominis</name>
    <dbReference type="NCBI Taxonomy" id="2025493"/>
    <lineage>
        <taxon>Bacteria</taxon>
        <taxon>Bacillati</taxon>
        <taxon>Bacillota</taxon>
        <taxon>Clostridia</taxon>
        <taxon>Lachnospirales</taxon>
        <taxon>Lachnospiraceae</taxon>
        <taxon>Blautia</taxon>
    </lineage>
</organism>
<evidence type="ECO:0000256" key="1">
    <source>
        <dbReference type="SAM" id="Phobius"/>
    </source>
</evidence>
<accession>A0ABQ0BF21</accession>
<dbReference type="Proteomes" id="UP001600943">
    <property type="component" value="Unassembled WGS sequence"/>
</dbReference>
<feature type="transmembrane region" description="Helical" evidence="1">
    <location>
        <begin position="101"/>
        <end position="121"/>
    </location>
</feature>
<dbReference type="InterPro" id="IPR045708">
    <property type="entry name" value="DUF6064"/>
</dbReference>
<keyword evidence="1" id="KW-1133">Transmembrane helix</keyword>
<feature type="transmembrane region" description="Helical" evidence="1">
    <location>
        <begin position="46"/>
        <end position="65"/>
    </location>
</feature>
<reference evidence="2 3" key="1">
    <citation type="submission" date="2024-04" db="EMBL/GenBank/DDBJ databases">
        <title>Defined microbial consortia suppress multidrug-resistant proinflammatory Enterobacteriaceae via ecological control.</title>
        <authorList>
            <person name="Furuichi M."/>
            <person name="Kawaguchi T."/>
            <person name="Pust M."/>
            <person name="Yasuma K."/>
            <person name="Plichta D."/>
            <person name="Hasegawa N."/>
            <person name="Ohya T."/>
            <person name="Bhattarai S."/>
            <person name="Sasajima S."/>
            <person name="Aoto Y."/>
            <person name="Tuganbaev T."/>
            <person name="Yaginuma M."/>
            <person name="Ueda M."/>
            <person name="Okahashi N."/>
            <person name="Amafuji K."/>
            <person name="Kiridooshi Y."/>
            <person name="Sugita K."/>
            <person name="Strazar M."/>
            <person name="Skelly A."/>
            <person name="Suda W."/>
            <person name="Hattori M."/>
            <person name="Nakamoto N."/>
            <person name="Caballero S."/>
            <person name="Norman J."/>
            <person name="Olle B."/>
            <person name="Tanoue T."/>
            <person name="Arita M."/>
            <person name="Bucci V."/>
            <person name="Atarashi K."/>
            <person name="Xavier R."/>
            <person name="Honda K."/>
        </authorList>
    </citation>
    <scope>NUCLEOTIDE SEQUENCE [LARGE SCALE GENOMIC DNA]</scope>
    <source>
        <strain evidence="3">k04-0078-D8-1</strain>
    </source>
</reference>
<keyword evidence="1" id="KW-0812">Transmembrane</keyword>
<comment type="caution">
    <text evidence="2">The sequence shown here is derived from an EMBL/GenBank/DDBJ whole genome shotgun (WGS) entry which is preliminary data.</text>
</comment>
<evidence type="ECO:0000313" key="3">
    <source>
        <dbReference type="Proteomes" id="UP001600943"/>
    </source>
</evidence>